<proteinExistence type="predicted"/>
<comment type="caution">
    <text evidence="1">The sequence shown here is derived from an EMBL/GenBank/DDBJ whole genome shotgun (WGS) entry which is preliminary data.</text>
</comment>
<dbReference type="Proteomes" id="UP000433181">
    <property type="component" value="Unassembled WGS sequence"/>
</dbReference>
<keyword evidence="2" id="KW-1185">Reference proteome</keyword>
<accession>A0A6I2UHG5</accession>
<evidence type="ECO:0000313" key="1">
    <source>
        <dbReference type="EMBL" id="MSU09175.1"/>
    </source>
</evidence>
<dbReference type="RefSeq" id="WP_154407344.1">
    <property type="nucleotide sequence ID" value="NZ_VUNR01000018.1"/>
</dbReference>
<protein>
    <submittedName>
        <fullName evidence="1">Uncharacterized protein</fullName>
    </submittedName>
</protein>
<evidence type="ECO:0000313" key="2">
    <source>
        <dbReference type="Proteomes" id="UP000433181"/>
    </source>
</evidence>
<dbReference type="EMBL" id="VUNR01000018">
    <property type="protein sequence ID" value="MSU09175.1"/>
    <property type="molecule type" value="Genomic_DNA"/>
</dbReference>
<organism evidence="1 2">
    <name type="scientific">Anaerovibrio slackiae</name>
    <dbReference type="NCBI Taxonomy" id="2652309"/>
    <lineage>
        <taxon>Bacteria</taxon>
        <taxon>Bacillati</taxon>
        <taxon>Bacillota</taxon>
        <taxon>Negativicutes</taxon>
        <taxon>Selenomonadales</taxon>
        <taxon>Selenomonadaceae</taxon>
        <taxon>Anaerovibrio</taxon>
    </lineage>
</organism>
<sequence length="74" mass="8625">MDKTFEKEEKELLLEIQKFYWEYLQEYMAREDADIYAVNMGIGLLRGLIYISTKFHSDRSVGPSIIPSSLSQGM</sequence>
<reference evidence="1 2" key="1">
    <citation type="submission" date="2019-08" db="EMBL/GenBank/DDBJ databases">
        <title>In-depth cultivation of the pig gut microbiome towards novel bacterial diversity and tailored functional studies.</title>
        <authorList>
            <person name="Wylensek D."/>
            <person name="Hitch T.C.A."/>
            <person name="Clavel T."/>
        </authorList>
    </citation>
    <scope>NUCLEOTIDE SEQUENCE [LARGE SCALE GENOMIC DNA]</scope>
    <source>
        <strain evidence="1 2">WCA-693-APC-5D-A</strain>
    </source>
</reference>
<gene>
    <name evidence="1" type="ORF">FYJ84_09280</name>
</gene>
<dbReference type="GeneID" id="96779110"/>
<name>A0A6I2UHG5_9FIRM</name>
<dbReference type="AlphaFoldDB" id="A0A6I2UHG5"/>